<dbReference type="Proteomes" id="UP000623269">
    <property type="component" value="Unassembled WGS sequence"/>
</dbReference>
<dbReference type="EMBL" id="JAEAGR010000017">
    <property type="protein sequence ID" value="MBH1942137.1"/>
    <property type="molecule type" value="Genomic_DNA"/>
</dbReference>
<dbReference type="InterPro" id="IPR052777">
    <property type="entry name" value="Acetyltransferase_Enz"/>
</dbReference>
<protein>
    <submittedName>
        <fullName evidence="2">GNAT family N-acetyltransferase</fullName>
    </submittedName>
</protein>
<dbReference type="SUPFAM" id="SSF55729">
    <property type="entry name" value="Acyl-CoA N-acyltransferases (Nat)"/>
    <property type="match status" value="1"/>
</dbReference>
<organism evidence="2 3">
    <name type="scientific">Mobilitalea sibirica</name>
    <dbReference type="NCBI Taxonomy" id="1462919"/>
    <lineage>
        <taxon>Bacteria</taxon>
        <taxon>Bacillati</taxon>
        <taxon>Bacillota</taxon>
        <taxon>Clostridia</taxon>
        <taxon>Lachnospirales</taxon>
        <taxon>Lachnospiraceae</taxon>
        <taxon>Mobilitalea</taxon>
    </lineage>
</organism>
<dbReference type="PANTHER" id="PTHR43305:SF1">
    <property type="entry name" value="FAMILY N-ACETYLTRANSFERASE, PUTATIVE (AFU_ORTHOLOGUE AFUA_2G01380)-RELATED"/>
    <property type="match status" value="1"/>
</dbReference>
<accession>A0A8J7H4X4</accession>
<name>A0A8J7H4X4_9FIRM</name>
<dbReference type="InterPro" id="IPR016181">
    <property type="entry name" value="Acyl_CoA_acyltransferase"/>
</dbReference>
<dbReference type="CDD" id="cd04301">
    <property type="entry name" value="NAT_SF"/>
    <property type="match status" value="1"/>
</dbReference>
<dbReference type="PROSITE" id="PS51186">
    <property type="entry name" value="GNAT"/>
    <property type="match status" value="1"/>
</dbReference>
<feature type="domain" description="N-acetyltransferase" evidence="1">
    <location>
        <begin position="7"/>
        <end position="157"/>
    </location>
</feature>
<evidence type="ECO:0000313" key="3">
    <source>
        <dbReference type="Proteomes" id="UP000623269"/>
    </source>
</evidence>
<dbReference type="InterPro" id="IPR000182">
    <property type="entry name" value="GNAT_dom"/>
</dbReference>
<dbReference type="Gene3D" id="3.40.630.30">
    <property type="match status" value="1"/>
</dbReference>
<dbReference type="RefSeq" id="WP_197662382.1">
    <property type="nucleotide sequence ID" value="NZ_JAEAGR010000017.1"/>
</dbReference>
<comment type="caution">
    <text evidence="2">The sequence shown here is derived from an EMBL/GenBank/DDBJ whole genome shotgun (WGS) entry which is preliminary data.</text>
</comment>
<sequence>MADNEKYVVTEYNKRDLNSLLEFFERCLPESGRIFDPKGVHKSLLNVEKAYEYFICLKEQESGQIIGTCALKKIDDMKCELKCVYLYKKYHGMGLGTRISQLTLDRAKEQGYREVYLDTISETSGRAIKMYERLGFINVEKYHDTVKSDVFMKLILK</sequence>
<dbReference type="PANTHER" id="PTHR43305">
    <property type="entry name" value="FAMILY N-ACETYLTRANSFERASE, PUTATIVE (AFU_ORTHOLOGUE AFUA_2G01380)-RELATED"/>
    <property type="match status" value="1"/>
</dbReference>
<reference evidence="2" key="1">
    <citation type="submission" date="2020-12" db="EMBL/GenBank/DDBJ databases">
        <title>M. sibirica DSM 26468T genome.</title>
        <authorList>
            <person name="Thieme N."/>
            <person name="Rettenmaier R."/>
            <person name="Zverlov V."/>
            <person name="Liebl W."/>
        </authorList>
    </citation>
    <scope>NUCLEOTIDE SEQUENCE</scope>
    <source>
        <strain evidence="2">DSM 26468</strain>
    </source>
</reference>
<evidence type="ECO:0000259" key="1">
    <source>
        <dbReference type="PROSITE" id="PS51186"/>
    </source>
</evidence>
<evidence type="ECO:0000313" key="2">
    <source>
        <dbReference type="EMBL" id="MBH1942137.1"/>
    </source>
</evidence>
<gene>
    <name evidence="2" type="ORF">I5677_14640</name>
</gene>
<proteinExistence type="predicted"/>
<keyword evidence="3" id="KW-1185">Reference proteome</keyword>
<dbReference type="Pfam" id="PF00583">
    <property type="entry name" value="Acetyltransf_1"/>
    <property type="match status" value="1"/>
</dbReference>
<dbReference type="AlphaFoldDB" id="A0A8J7H4X4"/>
<dbReference type="GO" id="GO:0016747">
    <property type="term" value="F:acyltransferase activity, transferring groups other than amino-acyl groups"/>
    <property type="evidence" value="ECO:0007669"/>
    <property type="project" value="InterPro"/>
</dbReference>